<feature type="transmembrane region" description="Helical" evidence="1">
    <location>
        <begin position="76"/>
        <end position="92"/>
    </location>
</feature>
<dbReference type="AlphaFoldDB" id="A0A140NQL4"/>
<sequence>MKRIINVFIIIIISLFASSVMSVRPDPSLISTLYTVSGIMFSIGLGLIVTFNMNGVKNKSYIIEIRKNLNSVRNSFLFYFSLSTIATIITLYTPKDDIELFNAFSFGIVLNYHMTMCLFVAFSILFFIINFLDVQKLNQDLFDELNKE</sequence>
<evidence type="ECO:0000313" key="2">
    <source>
        <dbReference type="EMBL" id="AFH95163.1"/>
    </source>
</evidence>
<keyword evidence="1" id="KW-0472">Membrane</keyword>
<evidence type="ECO:0000313" key="3">
    <source>
        <dbReference type="Proteomes" id="UP000005012"/>
    </source>
</evidence>
<dbReference type="EMBL" id="CP003488">
    <property type="protein sequence ID" value="AFH95163.1"/>
    <property type="molecule type" value="Genomic_DNA"/>
</dbReference>
<dbReference type="HOGENOM" id="CLU_125399_0_0_6"/>
<keyword evidence="1" id="KW-1133">Transmembrane helix</keyword>
<accession>A0A140NQL4</accession>
<reference evidence="2 3" key="1">
    <citation type="journal article" date="2012" name="J. Bacteriol.">
        <title>Complete Genome Sequence of Providencia stuartii Clinical Isolate MRSN 2154.</title>
        <authorList>
            <person name="Clifford R.J."/>
            <person name="Hang J."/>
            <person name="Riley M.C."/>
            <person name="Onmus-Leone F."/>
            <person name="Kuschner R.A."/>
            <person name="Lesho E.P."/>
            <person name="Waterman P.E."/>
        </authorList>
    </citation>
    <scope>NUCLEOTIDE SEQUENCE [LARGE SCALE GENOMIC DNA]</scope>
    <source>
        <strain evidence="2 3">MRSN 2154</strain>
    </source>
</reference>
<gene>
    <name evidence="2" type="ordered locus">S70_16750</name>
</gene>
<name>A0A140NQL4_PROSM</name>
<reference evidence="3" key="2">
    <citation type="submission" date="2012-04" db="EMBL/GenBank/DDBJ databases">
        <title>Complete genome sequence of Providencia stuartii clinical isolate MRSN 2154.</title>
        <authorList>
            <person name="Clifford R.J."/>
            <person name="Hang J."/>
            <person name="Riley M.C."/>
            <person name="Onmus-Leone F."/>
            <person name="Kuschner R.A."/>
            <person name="Lesho E.P."/>
            <person name="Waterman P.E."/>
        </authorList>
    </citation>
    <scope>NUCLEOTIDE SEQUENCE [LARGE SCALE GENOMIC DNA]</scope>
    <source>
        <strain evidence="3">MRSN 2154</strain>
    </source>
</reference>
<keyword evidence="1" id="KW-0812">Transmembrane</keyword>
<dbReference type="Proteomes" id="UP000005012">
    <property type="component" value="Chromosome"/>
</dbReference>
<feature type="transmembrane region" description="Helical" evidence="1">
    <location>
        <begin position="32"/>
        <end position="55"/>
    </location>
</feature>
<organism evidence="2 3">
    <name type="scientific">Providencia stuartii (strain MRSN 2154)</name>
    <dbReference type="NCBI Taxonomy" id="1157951"/>
    <lineage>
        <taxon>Bacteria</taxon>
        <taxon>Pseudomonadati</taxon>
        <taxon>Pseudomonadota</taxon>
        <taxon>Gammaproteobacteria</taxon>
        <taxon>Enterobacterales</taxon>
        <taxon>Morganellaceae</taxon>
        <taxon>Providencia</taxon>
    </lineage>
</organism>
<feature type="transmembrane region" description="Helical" evidence="1">
    <location>
        <begin position="112"/>
        <end position="132"/>
    </location>
</feature>
<evidence type="ECO:0000256" key="1">
    <source>
        <dbReference type="SAM" id="Phobius"/>
    </source>
</evidence>
<proteinExistence type="predicted"/>
<protein>
    <submittedName>
        <fullName evidence="2">Uncharacterized protein</fullName>
    </submittedName>
</protein>
<dbReference type="KEGG" id="psi:S70_16750"/>